<keyword evidence="1" id="KW-0560">Oxidoreductase</keyword>
<dbReference type="InterPro" id="IPR045560">
    <property type="entry name" value="LigC_C"/>
</dbReference>
<evidence type="ECO:0000313" key="5">
    <source>
        <dbReference type="Proteomes" id="UP001501706"/>
    </source>
</evidence>
<dbReference type="SUPFAM" id="SSF55347">
    <property type="entry name" value="Glyceraldehyde-3-phosphate dehydrogenase-like, C-terminal domain"/>
    <property type="match status" value="1"/>
</dbReference>
<keyword evidence="5" id="KW-1185">Reference proteome</keyword>
<dbReference type="InterPro" id="IPR000683">
    <property type="entry name" value="Gfo/Idh/MocA-like_OxRdtase_N"/>
</dbReference>
<sequence length="325" mass="35758">MPAPSSAPIRLCIAGEGAMGSTHARIFADMPGVKTVALAAADMSRGRQLAAQYGIPDCSDDLAATLARPDVDAVVLATPSGLHAEHAELAARLGKPMLIEIPAALTLADTERLARVQAETGVPMMVAHSRRFAPPHTTLRERIQSGDFTLHHLVCETYFFRRNNLNMFGEPRTWVDSLLWHHACHTVDLFCWLLDESEFDVWGQRGPDHPELGIPMDVTVAMRSRKRGTLLTMAMSFNNKGPFGGFYRYIGEEDTYRAFRDELTDSDGKVVEMPGAQPAFEAQDTEFIAALREGRPSRCDIASVLPAMRALDGIDRIMRGEPAAR</sequence>
<dbReference type="Pfam" id="PF19858">
    <property type="entry name" value="OxRdtase_C"/>
    <property type="match status" value="1"/>
</dbReference>
<feature type="domain" description="Gfo/Idh/MocA-like oxidoreductase N-terminal" evidence="2">
    <location>
        <begin position="9"/>
        <end position="128"/>
    </location>
</feature>
<gene>
    <name evidence="4" type="ORF">GCM10009097_25690</name>
</gene>
<dbReference type="Proteomes" id="UP001501706">
    <property type="component" value="Unassembled WGS sequence"/>
</dbReference>
<dbReference type="InterPro" id="IPR050463">
    <property type="entry name" value="Gfo/Idh/MocA_oxidrdct_glycsds"/>
</dbReference>
<proteinExistence type="predicted"/>
<evidence type="ECO:0000259" key="2">
    <source>
        <dbReference type="Pfam" id="PF01408"/>
    </source>
</evidence>
<evidence type="ECO:0008006" key="6">
    <source>
        <dbReference type="Google" id="ProtNLM"/>
    </source>
</evidence>
<dbReference type="Pfam" id="PF01408">
    <property type="entry name" value="GFO_IDH_MocA"/>
    <property type="match status" value="1"/>
</dbReference>
<dbReference type="InterPro" id="IPR036291">
    <property type="entry name" value="NAD(P)-bd_dom_sf"/>
</dbReference>
<dbReference type="PANTHER" id="PTHR43818">
    <property type="entry name" value="BCDNA.GH03377"/>
    <property type="match status" value="1"/>
</dbReference>
<name>A0ABN1BXE3_9BURK</name>
<evidence type="ECO:0000313" key="4">
    <source>
        <dbReference type="EMBL" id="GAA0507458.1"/>
    </source>
</evidence>
<dbReference type="PANTHER" id="PTHR43818:SF11">
    <property type="entry name" value="BCDNA.GH03377"/>
    <property type="match status" value="1"/>
</dbReference>
<dbReference type="Gene3D" id="3.30.360.10">
    <property type="entry name" value="Dihydrodipicolinate Reductase, domain 2"/>
    <property type="match status" value="1"/>
</dbReference>
<dbReference type="Gene3D" id="3.40.50.720">
    <property type="entry name" value="NAD(P)-binding Rossmann-like Domain"/>
    <property type="match status" value="1"/>
</dbReference>
<accession>A0ABN1BXE3</accession>
<protein>
    <recommendedName>
        <fullName evidence="6">4-carboxy-2-hydroxymuconate semialdehyde dehydrogenase</fullName>
    </recommendedName>
</protein>
<dbReference type="SUPFAM" id="SSF51735">
    <property type="entry name" value="NAD(P)-binding Rossmann-fold domains"/>
    <property type="match status" value="1"/>
</dbReference>
<evidence type="ECO:0000259" key="3">
    <source>
        <dbReference type="Pfam" id="PF19858"/>
    </source>
</evidence>
<reference evidence="4 5" key="1">
    <citation type="journal article" date="2019" name="Int. J. Syst. Evol. Microbiol.">
        <title>The Global Catalogue of Microorganisms (GCM) 10K type strain sequencing project: providing services to taxonomists for standard genome sequencing and annotation.</title>
        <authorList>
            <consortium name="The Broad Institute Genomics Platform"/>
            <consortium name="The Broad Institute Genome Sequencing Center for Infectious Disease"/>
            <person name="Wu L."/>
            <person name="Ma J."/>
        </authorList>
    </citation>
    <scope>NUCLEOTIDE SEQUENCE [LARGE SCALE GENOMIC DNA]</scope>
    <source>
        <strain evidence="4 5">JCM 14330</strain>
    </source>
</reference>
<dbReference type="EMBL" id="BAAAEN010000008">
    <property type="protein sequence ID" value="GAA0507458.1"/>
    <property type="molecule type" value="Genomic_DNA"/>
</dbReference>
<dbReference type="RefSeq" id="WP_132980349.1">
    <property type="nucleotide sequence ID" value="NZ_BAAAEN010000008.1"/>
</dbReference>
<evidence type="ECO:0000256" key="1">
    <source>
        <dbReference type="ARBA" id="ARBA00023002"/>
    </source>
</evidence>
<feature type="domain" description="4-carboxy-2-hydroxymuconate-6-semialdehyde dehydrogenase-like C-terminal" evidence="3">
    <location>
        <begin position="134"/>
        <end position="273"/>
    </location>
</feature>
<comment type="caution">
    <text evidence="4">The sequence shown here is derived from an EMBL/GenBank/DDBJ whole genome shotgun (WGS) entry which is preliminary data.</text>
</comment>
<organism evidence="4 5">
    <name type="scientific">Pigmentiphaga daeguensis</name>
    <dbReference type="NCBI Taxonomy" id="414049"/>
    <lineage>
        <taxon>Bacteria</taxon>
        <taxon>Pseudomonadati</taxon>
        <taxon>Pseudomonadota</taxon>
        <taxon>Betaproteobacteria</taxon>
        <taxon>Burkholderiales</taxon>
        <taxon>Alcaligenaceae</taxon>
        <taxon>Pigmentiphaga</taxon>
    </lineage>
</organism>